<dbReference type="Gene3D" id="2.40.50.320">
    <property type="entry name" value="Copper binding periplasmic protein CusF"/>
    <property type="match status" value="1"/>
</dbReference>
<dbReference type="Proteomes" id="UP000521227">
    <property type="component" value="Unassembled WGS sequence"/>
</dbReference>
<dbReference type="InterPro" id="IPR042230">
    <property type="entry name" value="CusF_sf"/>
</dbReference>
<keyword evidence="1" id="KW-0732">Signal</keyword>
<dbReference type="Pfam" id="PF11604">
    <property type="entry name" value="CusF_Ec"/>
    <property type="match status" value="1"/>
</dbReference>
<proteinExistence type="predicted"/>
<reference evidence="2 3" key="1">
    <citation type="submission" date="2020-08" db="EMBL/GenBank/DDBJ databases">
        <title>Genomic Encyclopedia of Type Strains, Phase IV (KMG-IV): sequencing the most valuable type-strain genomes for metagenomic binning, comparative biology and taxonomic classification.</title>
        <authorList>
            <person name="Goeker M."/>
        </authorList>
    </citation>
    <scope>NUCLEOTIDE SEQUENCE [LARGE SCALE GENOMIC DNA]</scope>
    <source>
        <strain evidence="2 3">DSM 17498</strain>
    </source>
</reference>
<dbReference type="AlphaFoldDB" id="A0A840N7A7"/>
<evidence type="ECO:0000313" key="3">
    <source>
        <dbReference type="Proteomes" id="UP000521227"/>
    </source>
</evidence>
<evidence type="ECO:0000313" key="2">
    <source>
        <dbReference type="EMBL" id="MBB5052596.1"/>
    </source>
</evidence>
<comment type="caution">
    <text evidence="2">The sequence shown here is derived from an EMBL/GenBank/DDBJ whole genome shotgun (WGS) entry which is preliminary data.</text>
</comment>
<name>A0A840N7A7_9BRAD</name>
<dbReference type="InterPro" id="IPR021647">
    <property type="entry name" value="CusF_Ec"/>
</dbReference>
<feature type="signal peptide" evidence="1">
    <location>
        <begin position="1"/>
        <end position="21"/>
    </location>
</feature>
<protein>
    <submittedName>
        <fullName evidence="2">Cu/Ag efflux protein CusF</fullName>
    </submittedName>
</protein>
<evidence type="ECO:0000256" key="1">
    <source>
        <dbReference type="SAM" id="SignalP"/>
    </source>
</evidence>
<sequence>MKTANIVLVTVLTIISSAALAQQALTGMITKIDRINGTIAIQQEQSGTVGANTGGATEEFKAQDRSSLNTVHVGDKVTYSTAETGGMKTITKLQKQ</sequence>
<organism evidence="2 3">
    <name type="scientific">Afipia massiliensis</name>
    <dbReference type="NCBI Taxonomy" id="211460"/>
    <lineage>
        <taxon>Bacteria</taxon>
        <taxon>Pseudomonadati</taxon>
        <taxon>Pseudomonadota</taxon>
        <taxon>Alphaproteobacteria</taxon>
        <taxon>Hyphomicrobiales</taxon>
        <taxon>Nitrobacteraceae</taxon>
        <taxon>Afipia</taxon>
    </lineage>
</organism>
<gene>
    <name evidence="2" type="ORF">HNQ36_002570</name>
</gene>
<feature type="chain" id="PRO_5032498656" evidence="1">
    <location>
        <begin position="22"/>
        <end position="96"/>
    </location>
</feature>
<dbReference type="EMBL" id="JACHIJ010000003">
    <property type="protein sequence ID" value="MBB5052596.1"/>
    <property type="molecule type" value="Genomic_DNA"/>
</dbReference>
<accession>A0A840N7A7</accession>
<dbReference type="RefSeq" id="WP_184085532.1">
    <property type="nucleotide sequence ID" value="NZ_JACHIJ010000003.1"/>
</dbReference>